<evidence type="ECO:0000313" key="2">
    <source>
        <dbReference type="EMBL" id="OAB35937.1"/>
    </source>
</evidence>
<dbReference type="PANTHER" id="PTHR36832">
    <property type="entry name" value="SLR1174 PROTEIN-RELATED"/>
    <property type="match status" value="1"/>
</dbReference>
<evidence type="ECO:0000256" key="1">
    <source>
        <dbReference type="SAM" id="Phobius"/>
    </source>
</evidence>
<comment type="caution">
    <text evidence="2">The sequence shown here is derived from an EMBL/GenBank/DDBJ whole genome shotgun (WGS) entry which is preliminary data.</text>
</comment>
<keyword evidence="1" id="KW-0472">Membrane</keyword>
<keyword evidence="1" id="KW-0812">Transmembrane</keyword>
<feature type="transmembrane region" description="Helical" evidence="1">
    <location>
        <begin position="140"/>
        <end position="172"/>
    </location>
</feature>
<protein>
    <recommendedName>
        <fullName evidence="4">ABC transporter permease</fullName>
    </recommendedName>
</protein>
<keyword evidence="1" id="KW-1133">Transmembrane helix</keyword>
<accession>A0A168F7H6</accession>
<dbReference type="Proteomes" id="UP000076967">
    <property type="component" value="Unassembled WGS sequence"/>
</dbReference>
<dbReference type="PANTHER" id="PTHR36832:SF1">
    <property type="entry name" value="SLR1174 PROTEIN"/>
    <property type="match status" value="1"/>
</dbReference>
<evidence type="ECO:0008006" key="4">
    <source>
        <dbReference type="Google" id="ProtNLM"/>
    </source>
</evidence>
<feature type="transmembrane region" description="Helical" evidence="1">
    <location>
        <begin position="203"/>
        <end position="222"/>
    </location>
</feature>
<feature type="transmembrane region" description="Helical" evidence="1">
    <location>
        <begin position="178"/>
        <end position="196"/>
    </location>
</feature>
<gene>
    <name evidence="2" type="ORF">PGLA_21150</name>
</gene>
<keyword evidence="3" id="KW-1185">Reference proteome</keyword>
<feature type="transmembrane region" description="Helical" evidence="1">
    <location>
        <begin position="58"/>
        <end position="79"/>
    </location>
</feature>
<reference evidence="2 3" key="1">
    <citation type="submission" date="2016-03" db="EMBL/GenBank/DDBJ databases">
        <title>Draft genome sequence of Paenibacillus glacialis DSM 22343.</title>
        <authorList>
            <person name="Shin S.-K."/>
            <person name="Yi H."/>
        </authorList>
    </citation>
    <scope>NUCLEOTIDE SEQUENCE [LARGE SCALE GENOMIC DNA]</scope>
    <source>
        <strain evidence="2 3">DSM 22343</strain>
    </source>
</reference>
<dbReference type="Pfam" id="PF06182">
    <property type="entry name" value="ABC2_membrane_6"/>
    <property type="match status" value="1"/>
</dbReference>
<dbReference type="EMBL" id="LVJH01000058">
    <property type="protein sequence ID" value="OAB35937.1"/>
    <property type="molecule type" value="Genomic_DNA"/>
</dbReference>
<feature type="transmembrane region" description="Helical" evidence="1">
    <location>
        <begin position="24"/>
        <end position="46"/>
    </location>
</feature>
<feature type="transmembrane region" description="Helical" evidence="1">
    <location>
        <begin position="234"/>
        <end position="252"/>
    </location>
</feature>
<dbReference type="STRING" id="494026.PGLA_21150"/>
<organism evidence="2 3">
    <name type="scientific">Paenibacillus glacialis</name>
    <dbReference type="NCBI Taxonomy" id="494026"/>
    <lineage>
        <taxon>Bacteria</taxon>
        <taxon>Bacillati</taxon>
        <taxon>Bacillota</taxon>
        <taxon>Bacilli</taxon>
        <taxon>Bacillales</taxon>
        <taxon>Paenibacillaceae</taxon>
        <taxon>Paenibacillus</taxon>
    </lineage>
</organism>
<sequence length="264" mass="30141">MMMRAHYAIMCKAFSRNTAYRSEVWLRIFGNISIVFIQISIWKALLGTGTLKGIDIGAMITYSLINMSVSMILMSKVIYVVDDKLKTGNITSDLLKPISYPLLLFFDQLGNVVFQIIFTVVPTIIISWLLFGLSFPREPYAIAAFVASLLLALLISFFLGYLIALVSFWFLTTFALDWMITALITVFSGSFLPLWFFSAEWKFIADMLPFQFLGFVPAAIYMEKMDGSEIIWMMGKGSMWVLLLWCATKLLWWRAIKRLEIQGG</sequence>
<name>A0A168F7H6_9BACL</name>
<proteinExistence type="predicted"/>
<evidence type="ECO:0000313" key="3">
    <source>
        <dbReference type="Proteomes" id="UP000076967"/>
    </source>
</evidence>
<dbReference type="InterPro" id="IPR010390">
    <property type="entry name" value="ABC-2_transporter-like"/>
</dbReference>
<dbReference type="AlphaFoldDB" id="A0A168F7H6"/>
<feature type="transmembrane region" description="Helical" evidence="1">
    <location>
        <begin position="112"/>
        <end position="133"/>
    </location>
</feature>